<dbReference type="GO" id="GO:0003924">
    <property type="term" value="F:GTPase activity"/>
    <property type="evidence" value="ECO:0007669"/>
    <property type="project" value="UniProtKB-UniRule"/>
</dbReference>
<comment type="subunit">
    <text evidence="8">Monomer.</text>
</comment>
<evidence type="ECO:0000256" key="3">
    <source>
        <dbReference type="ARBA" id="ARBA00022723"/>
    </source>
</evidence>
<dbReference type="InterPro" id="IPR006073">
    <property type="entry name" value="GTP-bd"/>
</dbReference>
<dbReference type="GO" id="GO:0005525">
    <property type="term" value="F:GTP binding"/>
    <property type="evidence" value="ECO:0007669"/>
    <property type="project" value="UniProtKB-UniRule"/>
</dbReference>
<dbReference type="HAMAP" id="MF_01454">
    <property type="entry name" value="GTPase_Obg"/>
    <property type="match status" value="1"/>
</dbReference>
<dbReference type="AlphaFoldDB" id="A0A7C4XVG8"/>
<feature type="binding site" evidence="8">
    <location>
        <begin position="334"/>
        <end position="336"/>
    </location>
    <ligand>
        <name>GTP</name>
        <dbReference type="ChEBI" id="CHEBI:37565"/>
    </ligand>
</feature>
<dbReference type="InterPro" id="IPR036726">
    <property type="entry name" value="GTP1_OBG_dom_sf"/>
</dbReference>
<dbReference type="PROSITE" id="PS00905">
    <property type="entry name" value="GTP1_OBG"/>
    <property type="match status" value="1"/>
</dbReference>
<dbReference type="GO" id="GO:0005737">
    <property type="term" value="C:cytoplasm"/>
    <property type="evidence" value="ECO:0007669"/>
    <property type="project" value="UniProtKB-SubCell"/>
</dbReference>
<sequence>MNKNLFIDTAQIKVKAGNGGDGAVSFRREKYVPRGGPDGGDGGNGGSVYFEADSNMATLMDFRAKSSYKAQNGQPGMGKKMHGLNGEDLVIRVPQGTLVYVRGGSGSGDWENQEISTTSDILIADMVDKNSRVLVALGGRGGKGNEKFKSSTNQTPLQYTKGGMGEEKTLRLEIKLIADIGLVGLPNAGKSTLLNKLTGANVKVANYPFTTLIPNLGVCRFKNGKSLIIADLPGLIEGAAEGKGLGDDFLRHVERTKLIVHLIDSYVIGKEDLVKSSLESYSAIRAELKSYGANLFSKKEIIVINKIDILEVQDKFKDIEKGFKKIGLSIYGISAMTGEGIENFLNKLQEEYKLVSEVPLEKPAKATKIYGIGDLPNKRLVFHDNMSEKDHLWE</sequence>
<dbReference type="SUPFAM" id="SSF52540">
    <property type="entry name" value="P-loop containing nucleoside triphosphate hydrolases"/>
    <property type="match status" value="1"/>
</dbReference>
<evidence type="ECO:0000259" key="10">
    <source>
        <dbReference type="PROSITE" id="PS51883"/>
    </source>
</evidence>
<feature type="binding site" evidence="8">
    <location>
        <begin position="209"/>
        <end position="213"/>
    </location>
    <ligand>
        <name>GTP</name>
        <dbReference type="ChEBI" id="CHEBI:37565"/>
    </ligand>
</feature>
<gene>
    <name evidence="11" type="primary">obgE</name>
    <name evidence="8" type="synonym">obg</name>
    <name evidence="11" type="ORF">ENR63_03000</name>
</gene>
<evidence type="ECO:0000256" key="8">
    <source>
        <dbReference type="HAMAP-Rule" id="MF_01454"/>
    </source>
</evidence>
<dbReference type="InterPro" id="IPR005225">
    <property type="entry name" value="Small_GTP-bd"/>
</dbReference>
<comment type="similarity">
    <text evidence="1 8">Belongs to the TRAFAC class OBG-HflX-like GTPase superfamily. OBG GTPase family.</text>
</comment>
<dbReference type="PANTHER" id="PTHR11702:SF31">
    <property type="entry name" value="MITOCHONDRIAL RIBOSOME-ASSOCIATED GTPASE 2"/>
    <property type="match status" value="1"/>
</dbReference>
<dbReference type="PROSITE" id="PS51883">
    <property type="entry name" value="OBG"/>
    <property type="match status" value="1"/>
</dbReference>
<accession>A0A7C4XVG8</accession>
<evidence type="ECO:0000259" key="9">
    <source>
        <dbReference type="PROSITE" id="PS51710"/>
    </source>
</evidence>
<organism evidence="11">
    <name type="scientific">candidate division WWE3 bacterium</name>
    <dbReference type="NCBI Taxonomy" id="2053526"/>
    <lineage>
        <taxon>Bacteria</taxon>
        <taxon>Katanobacteria</taxon>
    </lineage>
</organism>
<dbReference type="InterPro" id="IPR006169">
    <property type="entry name" value="GTP1_OBG_dom"/>
</dbReference>
<dbReference type="InterPro" id="IPR031167">
    <property type="entry name" value="G_OBG"/>
</dbReference>
<keyword evidence="3 8" id="KW-0479">Metal-binding</keyword>
<evidence type="ECO:0000313" key="11">
    <source>
        <dbReference type="EMBL" id="HGW29862.1"/>
    </source>
</evidence>
<dbReference type="Pfam" id="PF01018">
    <property type="entry name" value="GTP1_OBG"/>
    <property type="match status" value="1"/>
</dbReference>
<dbReference type="NCBIfam" id="NF008955">
    <property type="entry name" value="PRK12297.1"/>
    <property type="match status" value="1"/>
</dbReference>
<dbReference type="NCBIfam" id="TIGR02729">
    <property type="entry name" value="Obg_CgtA"/>
    <property type="match status" value="1"/>
</dbReference>
<keyword evidence="2 8" id="KW-0963">Cytoplasm</keyword>
<dbReference type="PANTHER" id="PTHR11702">
    <property type="entry name" value="DEVELOPMENTALLY REGULATED GTP-BINDING PROTEIN-RELATED"/>
    <property type="match status" value="1"/>
</dbReference>
<evidence type="ECO:0000256" key="4">
    <source>
        <dbReference type="ARBA" id="ARBA00022741"/>
    </source>
</evidence>
<dbReference type="InterPro" id="IPR027417">
    <property type="entry name" value="P-loop_NTPase"/>
</dbReference>
<evidence type="ECO:0000256" key="1">
    <source>
        <dbReference type="ARBA" id="ARBA00007699"/>
    </source>
</evidence>
<dbReference type="Gene3D" id="2.70.210.12">
    <property type="entry name" value="GTP1/OBG domain"/>
    <property type="match status" value="1"/>
</dbReference>
<feature type="binding site" evidence="8">
    <location>
        <position position="211"/>
    </location>
    <ligand>
        <name>Mg(2+)</name>
        <dbReference type="ChEBI" id="CHEBI:18420"/>
    </ligand>
</feature>
<feature type="binding site" evidence="8">
    <location>
        <begin position="184"/>
        <end position="191"/>
    </location>
    <ligand>
        <name>GTP</name>
        <dbReference type="ChEBI" id="CHEBI:37565"/>
    </ligand>
</feature>
<dbReference type="EC" id="3.6.5.-" evidence="8"/>
<evidence type="ECO:0000256" key="2">
    <source>
        <dbReference type="ARBA" id="ARBA00022490"/>
    </source>
</evidence>
<dbReference type="NCBIfam" id="NF008956">
    <property type="entry name" value="PRK12299.1"/>
    <property type="match status" value="1"/>
</dbReference>
<keyword evidence="5 8" id="KW-0378">Hydrolase</keyword>
<dbReference type="InterPro" id="IPR045086">
    <property type="entry name" value="OBG_GTPase"/>
</dbReference>
<keyword evidence="7 8" id="KW-0342">GTP-binding</keyword>
<dbReference type="InterPro" id="IPR014100">
    <property type="entry name" value="GTP-bd_Obg/CgtA"/>
</dbReference>
<dbReference type="SUPFAM" id="SSF82051">
    <property type="entry name" value="Obg GTP-binding protein N-terminal domain"/>
    <property type="match status" value="1"/>
</dbReference>
<dbReference type="EMBL" id="DSRT01000163">
    <property type="protein sequence ID" value="HGW29862.1"/>
    <property type="molecule type" value="Genomic_DNA"/>
</dbReference>
<protein>
    <recommendedName>
        <fullName evidence="8">GTPase Obg</fullName>
        <ecNumber evidence="8">3.6.5.-</ecNumber>
    </recommendedName>
    <alternativeName>
        <fullName evidence="8">GTP-binding protein Obg</fullName>
    </alternativeName>
</protein>
<keyword evidence="4 8" id="KW-0547">Nucleotide-binding</keyword>
<dbReference type="PRINTS" id="PR00326">
    <property type="entry name" value="GTP1OBG"/>
</dbReference>
<comment type="function">
    <text evidence="8">An essential GTPase which binds GTP, GDP and possibly (p)ppGpp with moderate affinity, with high nucleotide exchange rates and a fairly low GTP hydrolysis rate. Plays a role in control of the cell cycle, stress response, ribosome biogenesis and in those bacteria that undergo differentiation, in morphogenesis control.</text>
</comment>
<dbReference type="PIRSF" id="PIRSF002401">
    <property type="entry name" value="GTP_bd_Obg/CgtA"/>
    <property type="match status" value="1"/>
</dbReference>
<dbReference type="NCBIfam" id="TIGR00231">
    <property type="entry name" value="small_GTP"/>
    <property type="match status" value="1"/>
</dbReference>
<dbReference type="GO" id="GO:0000287">
    <property type="term" value="F:magnesium ion binding"/>
    <property type="evidence" value="ECO:0007669"/>
    <property type="project" value="InterPro"/>
</dbReference>
<proteinExistence type="inferred from homology"/>
<keyword evidence="6 8" id="KW-0460">Magnesium</keyword>
<feature type="binding site" evidence="8">
    <location>
        <begin position="231"/>
        <end position="234"/>
    </location>
    <ligand>
        <name>GTP</name>
        <dbReference type="ChEBI" id="CHEBI:37565"/>
    </ligand>
</feature>
<dbReference type="FunFam" id="2.70.210.12:FF:000001">
    <property type="entry name" value="GTPase Obg"/>
    <property type="match status" value="1"/>
</dbReference>
<comment type="caution">
    <text evidence="11">The sequence shown here is derived from an EMBL/GenBank/DDBJ whole genome shotgun (WGS) entry which is preliminary data.</text>
</comment>
<feature type="binding site" evidence="8">
    <location>
        <position position="191"/>
    </location>
    <ligand>
        <name>Mg(2+)</name>
        <dbReference type="ChEBI" id="CHEBI:18420"/>
    </ligand>
</feature>
<name>A0A7C4XVG8_UNCKA</name>
<dbReference type="Pfam" id="PF01926">
    <property type="entry name" value="MMR_HSR1"/>
    <property type="match status" value="1"/>
</dbReference>
<feature type="binding site" evidence="8">
    <location>
        <begin position="305"/>
        <end position="308"/>
    </location>
    <ligand>
        <name>GTP</name>
        <dbReference type="ChEBI" id="CHEBI:37565"/>
    </ligand>
</feature>
<evidence type="ECO:0000256" key="6">
    <source>
        <dbReference type="ARBA" id="ARBA00022842"/>
    </source>
</evidence>
<dbReference type="InterPro" id="IPR006074">
    <property type="entry name" value="GTP1-OBG_CS"/>
</dbReference>
<dbReference type="Gene3D" id="3.40.50.300">
    <property type="entry name" value="P-loop containing nucleotide triphosphate hydrolases"/>
    <property type="match status" value="1"/>
</dbReference>
<reference evidence="11" key="1">
    <citation type="journal article" date="2020" name="mSystems">
        <title>Genome- and Community-Level Interaction Insights into Carbon Utilization and Element Cycling Functions of Hydrothermarchaeota in Hydrothermal Sediment.</title>
        <authorList>
            <person name="Zhou Z."/>
            <person name="Liu Y."/>
            <person name="Xu W."/>
            <person name="Pan J."/>
            <person name="Luo Z.H."/>
            <person name="Li M."/>
        </authorList>
    </citation>
    <scope>NUCLEOTIDE SEQUENCE [LARGE SCALE GENOMIC DNA]</scope>
    <source>
        <strain evidence="11">SpSt-417</strain>
    </source>
</reference>
<feature type="domain" description="OBG-type G" evidence="9">
    <location>
        <begin position="178"/>
        <end position="353"/>
    </location>
</feature>
<evidence type="ECO:0000256" key="7">
    <source>
        <dbReference type="ARBA" id="ARBA00023134"/>
    </source>
</evidence>
<dbReference type="PROSITE" id="PS51710">
    <property type="entry name" value="G_OBG"/>
    <property type="match status" value="1"/>
</dbReference>
<feature type="domain" description="Obg" evidence="10">
    <location>
        <begin position="4"/>
        <end position="177"/>
    </location>
</feature>
<evidence type="ECO:0000256" key="5">
    <source>
        <dbReference type="ARBA" id="ARBA00022801"/>
    </source>
</evidence>
<comment type="cofactor">
    <cofactor evidence="8">
        <name>Mg(2+)</name>
        <dbReference type="ChEBI" id="CHEBI:18420"/>
    </cofactor>
</comment>
<comment type="subcellular location">
    <subcellularLocation>
        <location evidence="8">Cytoplasm</location>
    </subcellularLocation>
</comment>
<dbReference type="CDD" id="cd01898">
    <property type="entry name" value="Obg"/>
    <property type="match status" value="1"/>
</dbReference>
<dbReference type="GO" id="GO:0042254">
    <property type="term" value="P:ribosome biogenesis"/>
    <property type="evidence" value="ECO:0007669"/>
    <property type="project" value="UniProtKB-UniRule"/>
</dbReference>